<feature type="non-terminal residue" evidence="1">
    <location>
        <position position="1"/>
    </location>
</feature>
<dbReference type="EMBL" id="SKCS01000105">
    <property type="protein sequence ID" value="TNN16827.1"/>
    <property type="molecule type" value="Genomic_DNA"/>
</dbReference>
<sequence>EMGLVSAASFYFDPHIFSPYSSSSSFQTINEISACPTNTDTFLSPNQHGVFCNKLQLR</sequence>
<proteinExistence type="predicted"/>
<evidence type="ECO:0000313" key="1">
    <source>
        <dbReference type="EMBL" id="TNN16827.1"/>
    </source>
</evidence>
<evidence type="ECO:0000313" key="2">
    <source>
        <dbReference type="Proteomes" id="UP000311919"/>
    </source>
</evidence>
<accession>A0A4Z2DK86</accession>
<name>A0A4Z2DK86_SCHJA</name>
<protein>
    <submittedName>
        <fullName evidence="1">Uncharacterized protein</fullName>
    </submittedName>
</protein>
<dbReference type="AlphaFoldDB" id="A0A4Z2DK86"/>
<comment type="caution">
    <text evidence="1">The sequence shown here is derived from an EMBL/GenBank/DDBJ whole genome shotgun (WGS) entry which is preliminary data.</text>
</comment>
<organism evidence="1 2">
    <name type="scientific">Schistosoma japonicum</name>
    <name type="common">Blood fluke</name>
    <dbReference type="NCBI Taxonomy" id="6182"/>
    <lineage>
        <taxon>Eukaryota</taxon>
        <taxon>Metazoa</taxon>
        <taxon>Spiralia</taxon>
        <taxon>Lophotrochozoa</taxon>
        <taxon>Platyhelminthes</taxon>
        <taxon>Trematoda</taxon>
        <taxon>Digenea</taxon>
        <taxon>Strigeidida</taxon>
        <taxon>Schistosomatoidea</taxon>
        <taxon>Schistosomatidae</taxon>
        <taxon>Schistosoma</taxon>
    </lineage>
</organism>
<gene>
    <name evidence="1" type="ORF">EWB00_000162</name>
</gene>
<dbReference type="Proteomes" id="UP000311919">
    <property type="component" value="Unassembled WGS sequence"/>
</dbReference>
<keyword evidence="2" id="KW-1185">Reference proteome</keyword>
<reference evidence="1 2" key="1">
    <citation type="submission" date="2019-03" db="EMBL/GenBank/DDBJ databases">
        <title>An improved genome assembly of the fluke Schistosoma japonicum.</title>
        <authorList>
            <person name="Hu W."/>
            <person name="Luo F."/>
            <person name="Yin M."/>
            <person name="Mo X."/>
            <person name="Sun C."/>
            <person name="Wu Q."/>
            <person name="Zhu B."/>
            <person name="Xiang M."/>
            <person name="Wang J."/>
            <person name="Wang Y."/>
            <person name="Zhang T."/>
            <person name="Xu B."/>
            <person name="Zheng H."/>
            <person name="Feng Z."/>
        </authorList>
    </citation>
    <scope>NUCLEOTIDE SEQUENCE [LARGE SCALE GENOMIC DNA]</scope>
    <source>
        <strain evidence="1">HuSjv2</strain>
        <tissue evidence="1">Worms</tissue>
    </source>
</reference>